<evidence type="ECO:0000313" key="10">
    <source>
        <dbReference type="Proteomes" id="UP001285441"/>
    </source>
</evidence>
<dbReference type="AlphaFoldDB" id="A0AAE0TW40"/>
<proteinExistence type="predicted"/>
<dbReference type="InterPro" id="IPR019024">
    <property type="entry name" value="RNase_H2_suB_wHTH"/>
</dbReference>
<feature type="compositionally biased region" description="Low complexity" evidence="6">
    <location>
        <begin position="1"/>
        <end position="29"/>
    </location>
</feature>
<organism evidence="9 10">
    <name type="scientific">Podospora didyma</name>
    <dbReference type="NCBI Taxonomy" id="330526"/>
    <lineage>
        <taxon>Eukaryota</taxon>
        <taxon>Fungi</taxon>
        <taxon>Dikarya</taxon>
        <taxon>Ascomycota</taxon>
        <taxon>Pezizomycotina</taxon>
        <taxon>Sordariomycetes</taxon>
        <taxon>Sordariomycetidae</taxon>
        <taxon>Sordariales</taxon>
        <taxon>Podosporaceae</taxon>
        <taxon>Podospora</taxon>
    </lineage>
</organism>
<feature type="region of interest" description="Disordered" evidence="6">
    <location>
        <begin position="387"/>
        <end position="427"/>
    </location>
</feature>
<dbReference type="Gene3D" id="1.10.20.120">
    <property type="match status" value="1"/>
</dbReference>
<dbReference type="EMBL" id="JAULSW010000005">
    <property type="protein sequence ID" value="KAK3381550.1"/>
    <property type="molecule type" value="Genomic_DNA"/>
</dbReference>
<comment type="function">
    <text evidence="4">Non catalytic subunit of RNase H2, an endonuclease that specifically degrades the RNA of RNA:DNA hybrids. Participates in DNA replication, possibly by mediating the removal of lagging-strand Okazaki fragment RNA primers during DNA replication. Mediates the excision of single ribonucleotides from DNA:RNA duplexes.</text>
</comment>
<dbReference type="Proteomes" id="UP001285441">
    <property type="component" value="Unassembled WGS sequence"/>
</dbReference>
<reference evidence="9" key="1">
    <citation type="journal article" date="2023" name="Mol. Phylogenet. Evol.">
        <title>Genome-scale phylogeny and comparative genomics of the fungal order Sordariales.</title>
        <authorList>
            <person name="Hensen N."/>
            <person name="Bonometti L."/>
            <person name="Westerberg I."/>
            <person name="Brannstrom I.O."/>
            <person name="Guillou S."/>
            <person name="Cros-Aarteil S."/>
            <person name="Calhoun S."/>
            <person name="Haridas S."/>
            <person name="Kuo A."/>
            <person name="Mondo S."/>
            <person name="Pangilinan J."/>
            <person name="Riley R."/>
            <person name="LaButti K."/>
            <person name="Andreopoulos B."/>
            <person name="Lipzen A."/>
            <person name="Chen C."/>
            <person name="Yan M."/>
            <person name="Daum C."/>
            <person name="Ng V."/>
            <person name="Clum A."/>
            <person name="Steindorff A."/>
            <person name="Ohm R.A."/>
            <person name="Martin F."/>
            <person name="Silar P."/>
            <person name="Natvig D.O."/>
            <person name="Lalanne C."/>
            <person name="Gautier V."/>
            <person name="Ament-Velasquez S.L."/>
            <person name="Kruys A."/>
            <person name="Hutchinson M.I."/>
            <person name="Powell A.J."/>
            <person name="Barry K."/>
            <person name="Miller A.N."/>
            <person name="Grigoriev I.V."/>
            <person name="Debuchy R."/>
            <person name="Gladieux P."/>
            <person name="Hiltunen Thoren M."/>
            <person name="Johannesson H."/>
        </authorList>
    </citation>
    <scope>NUCLEOTIDE SEQUENCE</scope>
    <source>
        <strain evidence="9">CBS 232.78</strain>
    </source>
</reference>
<evidence type="ECO:0000256" key="2">
    <source>
        <dbReference type="ARBA" id="ARBA00019062"/>
    </source>
</evidence>
<feature type="compositionally biased region" description="Basic and acidic residues" evidence="6">
    <location>
        <begin position="387"/>
        <end position="398"/>
    </location>
</feature>
<comment type="caution">
    <text evidence="9">The sequence shown here is derived from an EMBL/GenBank/DDBJ whole genome shotgun (WGS) entry which is preliminary data.</text>
</comment>
<dbReference type="GO" id="GO:0032299">
    <property type="term" value="C:ribonuclease H2 complex"/>
    <property type="evidence" value="ECO:0007669"/>
    <property type="project" value="InterPro"/>
</dbReference>
<evidence type="ECO:0000256" key="1">
    <source>
        <dbReference type="ARBA" id="ARBA00004123"/>
    </source>
</evidence>
<feature type="region of interest" description="Disordered" evidence="6">
    <location>
        <begin position="1"/>
        <end position="36"/>
    </location>
</feature>
<dbReference type="PANTHER" id="PTHR13383">
    <property type="entry name" value="RIBONUCLEASE H2 SUBUNIT B"/>
    <property type="match status" value="1"/>
</dbReference>
<feature type="region of interest" description="Disordered" evidence="6">
    <location>
        <begin position="251"/>
        <end position="305"/>
    </location>
</feature>
<name>A0AAE0TW40_9PEZI</name>
<evidence type="ECO:0000256" key="5">
    <source>
        <dbReference type="ARBA" id="ARBA00033464"/>
    </source>
</evidence>
<evidence type="ECO:0000256" key="6">
    <source>
        <dbReference type="SAM" id="MobiDB-lite"/>
    </source>
</evidence>
<keyword evidence="10" id="KW-1185">Reference proteome</keyword>
<dbReference type="GO" id="GO:0005654">
    <property type="term" value="C:nucleoplasm"/>
    <property type="evidence" value="ECO:0007669"/>
    <property type="project" value="TreeGrafter"/>
</dbReference>
<dbReference type="InterPro" id="IPR041195">
    <property type="entry name" value="Rnh202_N"/>
</dbReference>
<dbReference type="CDD" id="cd09270">
    <property type="entry name" value="RNase_H2-B"/>
    <property type="match status" value="1"/>
</dbReference>
<protein>
    <recommendedName>
        <fullName evidence="2">Ribonuclease H2 subunit B</fullName>
    </recommendedName>
    <alternativeName>
        <fullName evidence="5">Ribonuclease HI subunit B</fullName>
    </alternativeName>
</protein>
<evidence type="ECO:0000256" key="3">
    <source>
        <dbReference type="ARBA" id="ARBA00023242"/>
    </source>
</evidence>
<evidence type="ECO:0000313" key="9">
    <source>
        <dbReference type="EMBL" id="KAK3381550.1"/>
    </source>
</evidence>
<feature type="domain" description="Rnh202 triple barrel" evidence="8">
    <location>
        <begin position="44"/>
        <end position="130"/>
    </location>
</feature>
<sequence>MARTTRSTKGSAATTASAKDATPASKTSAYTLSTESENPPKLFIIPKKASSEARIVTLQNPRYAKPTRYLVCPEAGFFEFTKISAPKTAPRSWLLESARGGISSSEKGLERGLDAQTTKGAEFYVATPIDPVFLVLPALAAKSGKSTDDHGKKRMFLSTEEHFDAVNDPSSHLSEILTWPSVREQIESRMAAVCDTVDAGDEQMFRLNETKLLEEILSKVKRISEKGLPKSMEEKFVTKALEAPILGIKSQPANIPDAKPIDRESASAEEERTSLQAAESADSQSTISSVETSASSVSEASTAATSISDDAATTNEVVNAMTASEEVLKLQRLRVAFDFICSSYIVPKLTEQLKAQISTAKDVVDFQPLDEYLAQLAKLRRDAAAARAPDYSRKRARDEDEDERLEKKRKKEEEDKAKKKNQSLGVKKLMKVNTTGMKKMSDFFKKK</sequence>
<dbReference type="Pfam" id="PF09468">
    <property type="entry name" value="RNase_H2-Ydr279"/>
    <property type="match status" value="1"/>
</dbReference>
<evidence type="ECO:0000259" key="7">
    <source>
        <dbReference type="Pfam" id="PF09468"/>
    </source>
</evidence>
<feature type="domain" description="Ribonuclease H2 subunit B wHTH" evidence="7">
    <location>
        <begin position="133"/>
        <end position="354"/>
    </location>
</feature>
<gene>
    <name evidence="9" type="ORF">B0H63DRAFT_524259</name>
</gene>
<feature type="compositionally biased region" description="Low complexity" evidence="6">
    <location>
        <begin position="285"/>
        <end position="305"/>
    </location>
</feature>
<dbReference type="GO" id="GO:0006401">
    <property type="term" value="P:RNA catabolic process"/>
    <property type="evidence" value="ECO:0007669"/>
    <property type="project" value="TreeGrafter"/>
</dbReference>
<dbReference type="InterPro" id="IPR040456">
    <property type="entry name" value="RNase_H2_suB"/>
</dbReference>
<feature type="compositionally biased region" description="Polar residues" evidence="6">
    <location>
        <begin position="274"/>
        <end position="284"/>
    </location>
</feature>
<feature type="compositionally biased region" description="Basic and acidic residues" evidence="6">
    <location>
        <begin position="259"/>
        <end position="273"/>
    </location>
</feature>
<keyword evidence="3" id="KW-0539">Nucleus</keyword>
<evidence type="ECO:0000256" key="4">
    <source>
        <dbReference type="ARBA" id="ARBA00024778"/>
    </source>
</evidence>
<evidence type="ECO:0000259" key="8">
    <source>
        <dbReference type="Pfam" id="PF17745"/>
    </source>
</evidence>
<reference evidence="9" key="2">
    <citation type="submission" date="2023-06" db="EMBL/GenBank/DDBJ databases">
        <authorList>
            <consortium name="Lawrence Berkeley National Laboratory"/>
            <person name="Haridas S."/>
            <person name="Hensen N."/>
            <person name="Bonometti L."/>
            <person name="Westerberg I."/>
            <person name="Brannstrom I.O."/>
            <person name="Guillou S."/>
            <person name="Cros-Aarteil S."/>
            <person name="Calhoun S."/>
            <person name="Kuo A."/>
            <person name="Mondo S."/>
            <person name="Pangilinan J."/>
            <person name="Riley R."/>
            <person name="LaButti K."/>
            <person name="Andreopoulos B."/>
            <person name="Lipzen A."/>
            <person name="Chen C."/>
            <person name="Yanf M."/>
            <person name="Daum C."/>
            <person name="Ng V."/>
            <person name="Clum A."/>
            <person name="Steindorff A."/>
            <person name="Ohm R."/>
            <person name="Martin F."/>
            <person name="Silar P."/>
            <person name="Natvig D."/>
            <person name="Lalanne C."/>
            <person name="Gautier V."/>
            <person name="Ament-velasquez S.L."/>
            <person name="Kruys A."/>
            <person name="Hutchinson M.I."/>
            <person name="Powell A.J."/>
            <person name="Barry K."/>
            <person name="Miller A.N."/>
            <person name="Grigoriev I.V."/>
            <person name="Debuchy R."/>
            <person name="Gladieux P."/>
            <person name="Thoren M.H."/>
            <person name="Johannesson H."/>
        </authorList>
    </citation>
    <scope>NUCLEOTIDE SEQUENCE</scope>
    <source>
        <strain evidence="9">CBS 232.78</strain>
    </source>
</reference>
<dbReference type="PANTHER" id="PTHR13383:SF11">
    <property type="entry name" value="RIBONUCLEASE H2 SUBUNIT B"/>
    <property type="match status" value="1"/>
</dbReference>
<comment type="subcellular location">
    <subcellularLocation>
        <location evidence="1">Nucleus</location>
    </subcellularLocation>
</comment>
<dbReference type="Pfam" id="PF17745">
    <property type="entry name" value="Ydr279_N"/>
    <property type="match status" value="1"/>
</dbReference>
<accession>A0AAE0TW40</accession>